<keyword evidence="4" id="KW-0444">Lipid biosynthesis</keyword>
<dbReference type="PANTHER" id="PTHR31814:SF2">
    <property type="entry name" value="PHOSPHOMEVALONATE KINASE"/>
    <property type="match status" value="1"/>
</dbReference>
<dbReference type="PANTHER" id="PTHR31814">
    <property type="match status" value="1"/>
</dbReference>
<evidence type="ECO:0000256" key="4">
    <source>
        <dbReference type="ARBA" id="ARBA00022516"/>
    </source>
</evidence>
<organism evidence="14 15">
    <name type="scientific">Sphagnum troendelagicum</name>
    <dbReference type="NCBI Taxonomy" id="128251"/>
    <lineage>
        <taxon>Eukaryota</taxon>
        <taxon>Viridiplantae</taxon>
        <taxon>Streptophyta</taxon>
        <taxon>Embryophyta</taxon>
        <taxon>Bryophyta</taxon>
        <taxon>Sphagnophytina</taxon>
        <taxon>Sphagnopsida</taxon>
        <taxon>Sphagnales</taxon>
        <taxon>Sphagnaceae</taxon>
        <taxon>Sphagnum</taxon>
    </lineage>
</organism>
<dbReference type="PIRSF" id="PIRSF017288">
    <property type="entry name" value="PMK_GHMP_euk"/>
    <property type="match status" value="1"/>
</dbReference>
<accession>A0ABP0UDA2</accession>
<evidence type="ECO:0000256" key="1">
    <source>
        <dbReference type="ARBA" id="ARBA00005017"/>
    </source>
</evidence>
<keyword evidence="9" id="KW-0752">Steroid biosynthesis</keyword>
<evidence type="ECO:0000313" key="15">
    <source>
        <dbReference type="Proteomes" id="UP001497512"/>
    </source>
</evidence>
<dbReference type="InterPro" id="IPR014721">
    <property type="entry name" value="Ribsml_uS5_D2-typ_fold_subgr"/>
</dbReference>
<feature type="chain" id="PRO_5045909417" description="phosphomevalonate kinase" evidence="12">
    <location>
        <begin position="19"/>
        <end position="519"/>
    </location>
</feature>
<dbReference type="SUPFAM" id="SSF54211">
    <property type="entry name" value="Ribosomal protein S5 domain 2-like"/>
    <property type="match status" value="1"/>
</dbReference>
<evidence type="ECO:0000256" key="7">
    <source>
        <dbReference type="ARBA" id="ARBA00022777"/>
    </source>
</evidence>
<dbReference type="Gene3D" id="3.30.70.890">
    <property type="entry name" value="GHMP kinase, C-terminal domain"/>
    <property type="match status" value="1"/>
</dbReference>
<evidence type="ECO:0000313" key="14">
    <source>
        <dbReference type="EMBL" id="CAK9219307.1"/>
    </source>
</evidence>
<gene>
    <name evidence="14" type="ORF">CSSPTR1EN2_LOCUS14419</name>
</gene>
<keyword evidence="8" id="KW-0067">ATP-binding</keyword>
<evidence type="ECO:0000256" key="5">
    <source>
        <dbReference type="ARBA" id="ARBA00022679"/>
    </source>
</evidence>
<keyword evidence="15" id="KW-1185">Reference proteome</keyword>
<keyword evidence="10" id="KW-0443">Lipid metabolism</keyword>
<dbReference type="Proteomes" id="UP001497512">
    <property type="component" value="Chromosome 3"/>
</dbReference>
<dbReference type="InterPro" id="IPR020568">
    <property type="entry name" value="Ribosomal_Su5_D2-typ_SF"/>
</dbReference>
<evidence type="ECO:0000256" key="6">
    <source>
        <dbReference type="ARBA" id="ARBA00022741"/>
    </source>
</evidence>
<dbReference type="Pfam" id="PF00288">
    <property type="entry name" value="GHMP_kinases_N"/>
    <property type="match status" value="1"/>
</dbReference>
<evidence type="ECO:0000256" key="9">
    <source>
        <dbReference type="ARBA" id="ARBA00022955"/>
    </source>
</evidence>
<dbReference type="EC" id="2.7.4.2" evidence="3"/>
<keyword evidence="11" id="KW-0753">Steroid metabolism</keyword>
<comment type="pathway">
    <text evidence="1">Isoprenoid biosynthesis; isopentenyl diphosphate biosynthesis via mevalonate pathway; isopentenyl diphosphate from (R)-mevalonate: step 2/3.</text>
</comment>
<evidence type="ECO:0000259" key="13">
    <source>
        <dbReference type="Pfam" id="PF00288"/>
    </source>
</evidence>
<name>A0ABP0UDA2_9BRYO</name>
<evidence type="ECO:0000256" key="2">
    <source>
        <dbReference type="ARBA" id="ARBA00006495"/>
    </source>
</evidence>
<sequence>MMMMMMMMMRLWVRWILCRVVSAPGKVLITGAYLVLERPNAGLVLSTSARFYAIVRPIHSDVAPDSWSWSWADVKVLSPQMFTETTYKLSLRDSHLRKVAGDGSSVFVEQALQLAVAAAKARLQHATSDAQDLLRKLVLQGLEITILGSNNFYSFRKQIEASGLPIMTSSLASIPSFSPITSNSGSIQPGDHAIALPEVAKTGLGSSAAMTTAVVAGILQYLGGVKLAVHGESKEEETELELVHMVSQAAHCAAQGKVGSGFDVSSAVFGSQRYVRFSPSVLLSAQAGGRLVTPLELVKQVLTADWDAERLPYALPPGLVLMVGEPGFGGSHTPSMVGAVQAWRKADPVTANPVWVALAEANQGVERGLLHLMECAESRHAYNTVLEGCCTSSSDKWKYLFGDTPERLEIVEALLETRQAFINVRSLLRHVGEAANVPIEPPSQTALLDATMDMSGVLLAGVPGAGGFDAVFAVVLGNTVREQVDAEWSRRGVLSLSVQEDPQGVSLELCDPRIDRSSS</sequence>
<reference evidence="14" key="1">
    <citation type="submission" date="2024-02" db="EMBL/GenBank/DDBJ databases">
        <authorList>
            <consortium name="ELIXIR-Norway"/>
            <consortium name="Elixir Norway"/>
        </authorList>
    </citation>
    <scope>NUCLEOTIDE SEQUENCE</scope>
</reference>
<evidence type="ECO:0000256" key="10">
    <source>
        <dbReference type="ARBA" id="ARBA00023098"/>
    </source>
</evidence>
<comment type="similarity">
    <text evidence="2">Belongs to the GHMP kinase family. Mevalonate kinase subfamily.</text>
</comment>
<evidence type="ECO:0000256" key="11">
    <source>
        <dbReference type="ARBA" id="ARBA00023221"/>
    </source>
</evidence>
<evidence type="ECO:0000256" key="3">
    <source>
        <dbReference type="ARBA" id="ARBA00012958"/>
    </source>
</evidence>
<dbReference type="Gene3D" id="3.30.230.10">
    <property type="match status" value="1"/>
</dbReference>
<keyword evidence="7" id="KW-0418">Kinase</keyword>
<keyword evidence="6" id="KW-0547">Nucleotide-binding</keyword>
<proteinExistence type="inferred from homology"/>
<feature type="domain" description="GHMP kinase N-terminal" evidence="13">
    <location>
        <begin position="201"/>
        <end position="270"/>
    </location>
</feature>
<dbReference type="EMBL" id="OZ019895">
    <property type="protein sequence ID" value="CAK9219307.1"/>
    <property type="molecule type" value="Genomic_DNA"/>
</dbReference>
<protein>
    <recommendedName>
        <fullName evidence="3">phosphomevalonate kinase</fullName>
        <ecNumber evidence="3">2.7.4.2</ecNumber>
    </recommendedName>
</protein>
<dbReference type="InterPro" id="IPR035102">
    <property type="entry name" value="Phosphomevalonate_kinase"/>
</dbReference>
<evidence type="ECO:0000256" key="8">
    <source>
        <dbReference type="ARBA" id="ARBA00022840"/>
    </source>
</evidence>
<dbReference type="InterPro" id="IPR016005">
    <property type="entry name" value="Erg8"/>
</dbReference>
<dbReference type="InterPro" id="IPR006204">
    <property type="entry name" value="GHMP_kinase_N_dom"/>
</dbReference>
<feature type="signal peptide" evidence="12">
    <location>
        <begin position="1"/>
        <end position="18"/>
    </location>
</feature>
<keyword evidence="12" id="KW-0732">Signal</keyword>
<evidence type="ECO:0000256" key="12">
    <source>
        <dbReference type="SAM" id="SignalP"/>
    </source>
</evidence>
<dbReference type="InterPro" id="IPR036554">
    <property type="entry name" value="GHMP_kinase_C_sf"/>
</dbReference>
<dbReference type="NCBIfam" id="TIGR01219">
    <property type="entry name" value="Pmev_kin_ERG8"/>
    <property type="match status" value="1"/>
</dbReference>
<keyword evidence="5" id="KW-0808">Transferase</keyword>